<evidence type="ECO:0000256" key="3">
    <source>
        <dbReference type="ARBA" id="ARBA00022679"/>
    </source>
</evidence>
<keyword evidence="7" id="KW-0863">Zinc-finger</keyword>
<evidence type="ECO:0000313" key="16">
    <source>
        <dbReference type="Proteomes" id="UP001231197"/>
    </source>
</evidence>
<dbReference type="Pfam" id="PF10410">
    <property type="entry name" value="DnaB_bind"/>
    <property type="match status" value="1"/>
</dbReference>
<dbReference type="Gene3D" id="3.90.980.10">
    <property type="entry name" value="DNA primase, catalytic core, N-terminal domain"/>
    <property type="match status" value="1"/>
</dbReference>
<keyword evidence="1 12" id="KW-0240">DNA-directed RNA polymerase</keyword>
<dbReference type="Proteomes" id="UP001231197">
    <property type="component" value="Unassembled WGS sequence"/>
</dbReference>
<keyword evidence="8 13" id="KW-0862">Zinc</keyword>
<keyword evidence="10 12" id="KW-0238">DNA-binding</keyword>
<keyword evidence="4 12" id="KW-0548">Nucleotidyltransferase</keyword>
<keyword evidence="5 12" id="KW-0235">DNA replication</keyword>
<dbReference type="InterPro" id="IPR034151">
    <property type="entry name" value="TOPRIM_DnaG_bac"/>
</dbReference>
<keyword evidence="2 12" id="KW-0639">Primosome</keyword>
<dbReference type="InterPro" id="IPR013264">
    <property type="entry name" value="DNAG_N"/>
</dbReference>
<gene>
    <name evidence="12 15" type="primary">dnaG</name>
    <name evidence="15" type="ORF">QMA06_13950</name>
</gene>
<dbReference type="SMART" id="SM00400">
    <property type="entry name" value="ZnF_CHCC"/>
    <property type="match status" value="1"/>
</dbReference>
<comment type="catalytic activity">
    <reaction evidence="12">
        <text>ssDNA + n NTP = ssDNA/pppN(pN)n-1 hybrid + (n-1) diphosphate.</text>
        <dbReference type="EC" id="2.7.7.101"/>
    </reaction>
</comment>
<dbReference type="Gene3D" id="3.90.580.10">
    <property type="entry name" value="Zinc finger, CHC2-type domain"/>
    <property type="match status" value="1"/>
</dbReference>
<dbReference type="InterPro" id="IPR002694">
    <property type="entry name" value="Znf_CHC2"/>
</dbReference>
<evidence type="ECO:0000256" key="4">
    <source>
        <dbReference type="ARBA" id="ARBA00022695"/>
    </source>
</evidence>
<comment type="caution">
    <text evidence="15">The sequence shown here is derived from an EMBL/GenBank/DDBJ whole genome shotgun (WGS) entry which is preliminary data.</text>
</comment>
<dbReference type="NCBIfam" id="TIGR01391">
    <property type="entry name" value="dnaG"/>
    <property type="match status" value="1"/>
</dbReference>
<evidence type="ECO:0000256" key="1">
    <source>
        <dbReference type="ARBA" id="ARBA00022478"/>
    </source>
</evidence>
<comment type="caution">
    <text evidence="12">Lacks conserved residue(s) required for the propagation of feature annotation.</text>
</comment>
<dbReference type="InterPro" id="IPR036977">
    <property type="entry name" value="DNA_primase_Znf_CHC2"/>
</dbReference>
<proteinExistence type="inferred from homology"/>
<comment type="function">
    <text evidence="12 13">RNA polymerase that catalyzes the synthesis of short RNA molecules used as primers for DNA polymerase during DNA replication.</text>
</comment>
<evidence type="ECO:0000256" key="11">
    <source>
        <dbReference type="ARBA" id="ARBA00023163"/>
    </source>
</evidence>
<reference evidence="15 16" key="1">
    <citation type="journal article" date="2023" name="Int. J. Syst. Evol. Microbiol.">
        <title>Winogradskyella bathintestinalis sp. nov., isolated from the intestine of the deep-sea loosejaw dragonfish, Malacosteus niger.</title>
        <authorList>
            <person name="Uniacke-Lowe S."/>
            <person name="Johnson C.N."/>
            <person name="Stanton C."/>
            <person name="Hill C."/>
            <person name="Ross P."/>
        </authorList>
    </citation>
    <scope>NUCLEOTIDE SEQUENCE [LARGE SCALE GENOMIC DNA]</scope>
    <source>
        <strain evidence="15 16">APC 3343</strain>
    </source>
</reference>
<evidence type="ECO:0000256" key="2">
    <source>
        <dbReference type="ARBA" id="ARBA00022515"/>
    </source>
</evidence>
<dbReference type="Pfam" id="PF01807">
    <property type="entry name" value="Zn_ribbon_DnaG"/>
    <property type="match status" value="1"/>
</dbReference>
<dbReference type="SMART" id="SM00493">
    <property type="entry name" value="TOPRIM"/>
    <property type="match status" value="1"/>
</dbReference>
<dbReference type="PIRSF" id="PIRSF002811">
    <property type="entry name" value="DnaG"/>
    <property type="match status" value="1"/>
</dbReference>
<evidence type="ECO:0000256" key="13">
    <source>
        <dbReference type="PIRNR" id="PIRNR002811"/>
    </source>
</evidence>
<keyword evidence="3 12" id="KW-0808">Transferase</keyword>
<dbReference type="PROSITE" id="PS50880">
    <property type="entry name" value="TOPRIM"/>
    <property type="match status" value="1"/>
</dbReference>
<dbReference type="InterPro" id="IPR006171">
    <property type="entry name" value="TOPRIM_dom"/>
</dbReference>
<dbReference type="SUPFAM" id="SSF57783">
    <property type="entry name" value="Zinc beta-ribbon"/>
    <property type="match status" value="1"/>
</dbReference>
<organism evidence="15 16">
    <name type="scientific">Winogradskyella bathintestinalis</name>
    <dbReference type="NCBI Taxonomy" id="3035208"/>
    <lineage>
        <taxon>Bacteria</taxon>
        <taxon>Pseudomonadati</taxon>
        <taxon>Bacteroidota</taxon>
        <taxon>Flavobacteriia</taxon>
        <taxon>Flavobacteriales</taxon>
        <taxon>Flavobacteriaceae</taxon>
        <taxon>Winogradskyella</taxon>
    </lineage>
</organism>
<keyword evidence="11 12" id="KW-0804">Transcription</keyword>
<evidence type="ECO:0000256" key="8">
    <source>
        <dbReference type="ARBA" id="ARBA00022833"/>
    </source>
</evidence>
<sequence length="654" mass="75087">MISQNSIAQVFETARVEEVIGDFVQLKKSGSNFKGLSPFSEERSPSFMVSPVKQIWKDFSSGKGGNAVTFLMEHEHFTYPEAIKYLAKKYNIEIEETERTDQEKAQADTRESLYLVSEYANTYFQKVLHNTNQGKAIGLSYFKERGFTEETIKKFQLGYSLDEWQAFTDDALGKGYQLQFLEQTGLTIVKGEKRFDRFKGRVMFPIHSMSGRILGFGGRILVNDKKAAKYLNSPESEIYHKSKVLYGLYHAKQSIAKEDNCYLVEGYTDVIQFHQTGITNVVSSSGTALSADQIRLINRLTNNITVLFDGDAAGIRASIRGIDLILEQGVNVKICTFPDGEDPDSFSKNNTLKELTEYLNDNAKDFIQFKASLLVKEANNDPIKKAETIREIVNSIAKIPDQIKREIYIQECARIMDISENVLFSTLAQINKKETQEASKSYKQDQKAFQVVKNEEQTKKKVDIQFELERKIIEILMLYGDRTEQFEDLILREEESSGELILEPTMHETRVFEKIYLDLQEDEMQFSNPQFKVLYYSIIDRLNQDDSFSTKNFVNQLDQEAASTVTSILMEDERYNLHDWERNQIVPKEKKDSISQLVSQTILSLRCHLIDKKVAEYKNETLNQNADTRSIIEDVKDYVGLKMLLSRKLGKVVG</sequence>
<evidence type="ECO:0000256" key="7">
    <source>
        <dbReference type="ARBA" id="ARBA00022771"/>
    </source>
</evidence>
<evidence type="ECO:0000259" key="14">
    <source>
        <dbReference type="PROSITE" id="PS50880"/>
    </source>
</evidence>
<dbReference type="SUPFAM" id="SSF56731">
    <property type="entry name" value="DNA primase core"/>
    <property type="match status" value="1"/>
</dbReference>
<keyword evidence="16" id="KW-1185">Reference proteome</keyword>
<dbReference type="CDD" id="cd03364">
    <property type="entry name" value="TOPRIM_DnaG_primases"/>
    <property type="match status" value="1"/>
</dbReference>
<dbReference type="PANTHER" id="PTHR30313:SF2">
    <property type="entry name" value="DNA PRIMASE"/>
    <property type="match status" value="1"/>
</dbReference>
<protein>
    <recommendedName>
        <fullName evidence="12 13">DNA primase</fullName>
        <ecNumber evidence="12">2.7.7.101</ecNumber>
    </recommendedName>
</protein>
<dbReference type="EC" id="2.7.7.101" evidence="12"/>
<evidence type="ECO:0000256" key="6">
    <source>
        <dbReference type="ARBA" id="ARBA00022723"/>
    </source>
</evidence>
<dbReference type="InterPro" id="IPR006295">
    <property type="entry name" value="DNA_primase_DnaG"/>
</dbReference>
<keyword evidence="6 13" id="KW-0479">Metal-binding</keyword>
<evidence type="ECO:0000313" key="15">
    <source>
        <dbReference type="EMBL" id="MDN3493825.1"/>
    </source>
</evidence>
<evidence type="ECO:0000256" key="9">
    <source>
        <dbReference type="ARBA" id="ARBA00022842"/>
    </source>
</evidence>
<dbReference type="InterPro" id="IPR019475">
    <property type="entry name" value="DNA_primase_DnaB-bd"/>
</dbReference>
<comment type="cofactor">
    <cofactor evidence="13">
        <name>Zn(2+)</name>
        <dbReference type="ChEBI" id="CHEBI:29105"/>
    </cofactor>
    <text evidence="13">Binds 1 zinc ion per monomer.</text>
</comment>
<name>A0ABT7ZXU6_9FLAO</name>
<dbReference type="PANTHER" id="PTHR30313">
    <property type="entry name" value="DNA PRIMASE"/>
    <property type="match status" value="1"/>
</dbReference>
<dbReference type="Pfam" id="PF13155">
    <property type="entry name" value="Toprim_2"/>
    <property type="match status" value="1"/>
</dbReference>
<dbReference type="InterPro" id="IPR030846">
    <property type="entry name" value="DnaG_bac"/>
</dbReference>
<evidence type="ECO:0000256" key="5">
    <source>
        <dbReference type="ARBA" id="ARBA00022705"/>
    </source>
</evidence>
<dbReference type="Pfam" id="PF08275">
    <property type="entry name" value="DNAG_N"/>
    <property type="match status" value="1"/>
</dbReference>
<evidence type="ECO:0000256" key="12">
    <source>
        <dbReference type="HAMAP-Rule" id="MF_00974"/>
    </source>
</evidence>
<comment type="subunit">
    <text evidence="12">Monomer. Interacts with DnaB.</text>
</comment>
<comment type="similarity">
    <text evidence="12 13">Belongs to the DnaG primase family.</text>
</comment>
<dbReference type="RefSeq" id="WP_290207502.1">
    <property type="nucleotide sequence ID" value="NZ_JASDDK010000006.1"/>
</dbReference>
<dbReference type="HAMAP" id="MF_00974">
    <property type="entry name" value="DNA_primase_DnaG"/>
    <property type="match status" value="1"/>
</dbReference>
<accession>A0ABT7ZXU6</accession>
<dbReference type="InterPro" id="IPR037068">
    <property type="entry name" value="DNA_primase_core_N_sf"/>
</dbReference>
<dbReference type="Gene3D" id="3.40.1360.10">
    <property type="match status" value="1"/>
</dbReference>
<feature type="domain" description="Toprim" evidence="14">
    <location>
        <begin position="259"/>
        <end position="340"/>
    </location>
</feature>
<dbReference type="EMBL" id="JASDDK010000006">
    <property type="protein sequence ID" value="MDN3493825.1"/>
    <property type="molecule type" value="Genomic_DNA"/>
</dbReference>
<dbReference type="InterPro" id="IPR050219">
    <property type="entry name" value="DnaG_primase"/>
</dbReference>
<evidence type="ECO:0000256" key="10">
    <source>
        <dbReference type="ARBA" id="ARBA00023125"/>
    </source>
</evidence>
<keyword evidence="9" id="KW-0460">Magnesium</keyword>